<dbReference type="STRING" id="717774.Marme_0135"/>
<dbReference type="RefSeq" id="WP_013659346.1">
    <property type="nucleotide sequence ID" value="NC_015276.1"/>
</dbReference>
<dbReference type="Proteomes" id="UP000001062">
    <property type="component" value="Chromosome"/>
</dbReference>
<dbReference type="InterPro" id="IPR003819">
    <property type="entry name" value="TauD/TfdA-like"/>
</dbReference>
<evidence type="ECO:0000256" key="2">
    <source>
        <dbReference type="ARBA" id="ARBA00023002"/>
    </source>
</evidence>
<dbReference type="SUPFAM" id="SSF51197">
    <property type="entry name" value="Clavaminate synthase-like"/>
    <property type="match status" value="1"/>
</dbReference>
<dbReference type="EMBL" id="CP002583">
    <property type="protein sequence ID" value="ADZ89439.1"/>
    <property type="molecule type" value="Genomic_DNA"/>
</dbReference>
<dbReference type="GO" id="GO:0017000">
    <property type="term" value="P:antibiotic biosynthetic process"/>
    <property type="evidence" value="ECO:0007669"/>
    <property type="project" value="UniProtKB-KW"/>
</dbReference>
<dbReference type="GO" id="GO:0016706">
    <property type="term" value="F:2-oxoglutarate-dependent dioxygenase activity"/>
    <property type="evidence" value="ECO:0007669"/>
    <property type="project" value="UniProtKB-ARBA"/>
</dbReference>
<dbReference type="InterPro" id="IPR042098">
    <property type="entry name" value="TauD-like_sf"/>
</dbReference>
<dbReference type="eggNOG" id="COG2175">
    <property type="taxonomic scope" value="Bacteria"/>
</dbReference>
<dbReference type="Pfam" id="PF02668">
    <property type="entry name" value="TauD"/>
    <property type="match status" value="1"/>
</dbReference>
<evidence type="ECO:0000256" key="1">
    <source>
        <dbReference type="ARBA" id="ARBA00001954"/>
    </source>
</evidence>
<dbReference type="AlphaFoldDB" id="F2JW51"/>
<dbReference type="PATRIC" id="fig|717774.3.peg.139"/>
<dbReference type="InterPro" id="IPR050411">
    <property type="entry name" value="AlphaKG_dependent_hydroxylases"/>
</dbReference>
<feature type="domain" description="TauD/TfdA-like" evidence="4">
    <location>
        <begin position="79"/>
        <end position="269"/>
    </location>
</feature>
<evidence type="ECO:0000256" key="3">
    <source>
        <dbReference type="ARBA" id="ARBA00023194"/>
    </source>
</evidence>
<dbReference type="PANTHER" id="PTHR10696:SF56">
    <property type="entry name" value="TAUD_TFDA-LIKE DOMAIN-CONTAINING PROTEIN"/>
    <property type="match status" value="1"/>
</dbReference>
<evidence type="ECO:0000313" key="5">
    <source>
        <dbReference type="EMBL" id="ADZ89439.1"/>
    </source>
</evidence>
<accession>F2JW51</accession>
<organism evidence="5 6">
    <name type="scientific">Marinomonas mediterranea (strain ATCC 700492 / JCM 21426 / NBRC 103028 / MMB-1)</name>
    <dbReference type="NCBI Taxonomy" id="717774"/>
    <lineage>
        <taxon>Bacteria</taxon>
        <taxon>Pseudomonadati</taxon>
        <taxon>Pseudomonadota</taxon>
        <taxon>Gammaproteobacteria</taxon>
        <taxon>Oceanospirillales</taxon>
        <taxon>Oceanospirillaceae</taxon>
        <taxon>Marinomonas</taxon>
    </lineage>
</organism>
<keyword evidence="2" id="KW-0560">Oxidoreductase</keyword>
<dbReference type="PANTHER" id="PTHR10696">
    <property type="entry name" value="GAMMA-BUTYROBETAINE HYDROXYLASE-RELATED"/>
    <property type="match status" value="1"/>
</dbReference>
<reference evidence="5 6" key="1">
    <citation type="journal article" date="2012" name="Stand. Genomic Sci.">
        <title>Complete genome sequence of the melanogenic marine bacterium Marinomonas mediterranea type strain (MMB-1(T)).</title>
        <authorList>
            <person name="Lucas-Elio P."/>
            <person name="Goodwin L."/>
            <person name="Woyke T."/>
            <person name="Pitluck S."/>
            <person name="Nolan M."/>
            <person name="Kyrpides N.C."/>
            <person name="Detter J.C."/>
            <person name="Copeland A."/>
            <person name="Teshima H."/>
            <person name="Bruce D."/>
            <person name="Detter C."/>
            <person name="Tapia R."/>
            <person name="Han S."/>
            <person name="Land M.L."/>
            <person name="Ivanova N."/>
            <person name="Mikhailova N."/>
            <person name="Johnston A.W."/>
            <person name="Sanchez-Amat A."/>
        </authorList>
    </citation>
    <scope>NUCLEOTIDE SEQUENCE [LARGE SCALE GENOMIC DNA]</scope>
    <source>
        <strain evidence="6">ATCC 700492 / JCM 21426 / NBRC 103028 / MMB-1</strain>
    </source>
</reference>
<sequence>MLNTQVDQSDSTFDVLPMSMSIEKVLTEDQSLADVRTALDKGSGSILLDAAQWLELCDVDCQSELIKLGNRLGKVVQRGKTESPIWRVESKPDKAMPSFSEQSNDAPFHTDASYYPAPMKYLIFLSITPASQGGENLILSHRRLLDSLREKENGREIISILSQSEFPFSMSPSFHVDSSKELPLEVAPVLSDDSIRFQIKAIRNGFHRKPELMSTKKVYAIEQLESHLAGFMKNRGEKLKAGQMLIVNNWRALHARKAFGNEKRLLFRASVEAELE</sequence>
<evidence type="ECO:0000313" key="6">
    <source>
        <dbReference type="Proteomes" id="UP000001062"/>
    </source>
</evidence>
<keyword evidence="3" id="KW-0045">Antibiotic biosynthesis</keyword>
<evidence type="ECO:0000259" key="4">
    <source>
        <dbReference type="Pfam" id="PF02668"/>
    </source>
</evidence>
<name>F2JW51_MARM1</name>
<proteinExistence type="predicted"/>
<keyword evidence="6" id="KW-1185">Reference proteome</keyword>
<comment type="cofactor">
    <cofactor evidence="1">
        <name>Fe(2+)</name>
        <dbReference type="ChEBI" id="CHEBI:29033"/>
    </cofactor>
</comment>
<gene>
    <name evidence="5" type="ordered locus">Marme_0135</name>
</gene>
<dbReference type="KEGG" id="mme:Marme_0135"/>
<protein>
    <recommendedName>
        <fullName evidence="4">TauD/TfdA-like domain-containing protein</fullName>
    </recommendedName>
</protein>
<dbReference type="Gene3D" id="3.60.130.10">
    <property type="entry name" value="Clavaminate synthase-like"/>
    <property type="match status" value="1"/>
</dbReference>
<dbReference type="HOGENOM" id="CLU_1007625_0_0_6"/>